<name>A0ABN2Y3Y0_9ACTN</name>
<dbReference type="PANTHER" id="PTHR30055">
    <property type="entry name" value="HTH-TYPE TRANSCRIPTIONAL REGULATOR RUTR"/>
    <property type="match status" value="1"/>
</dbReference>
<evidence type="ECO:0000313" key="7">
    <source>
        <dbReference type="EMBL" id="GAA2121443.1"/>
    </source>
</evidence>
<evidence type="ECO:0000256" key="5">
    <source>
        <dbReference type="SAM" id="MobiDB-lite"/>
    </source>
</evidence>
<dbReference type="PANTHER" id="PTHR30055:SF234">
    <property type="entry name" value="HTH-TYPE TRANSCRIPTIONAL REGULATOR BETI"/>
    <property type="match status" value="1"/>
</dbReference>
<dbReference type="PRINTS" id="PR00455">
    <property type="entry name" value="HTHTETR"/>
</dbReference>
<comment type="caution">
    <text evidence="7">The sequence shown here is derived from an EMBL/GenBank/DDBJ whole genome shotgun (WGS) entry which is preliminary data.</text>
</comment>
<feature type="region of interest" description="Disordered" evidence="5">
    <location>
        <begin position="204"/>
        <end position="231"/>
    </location>
</feature>
<evidence type="ECO:0000259" key="6">
    <source>
        <dbReference type="PROSITE" id="PS50977"/>
    </source>
</evidence>
<dbReference type="Pfam" id="PF00440">
    <property type="entry name" value="TetR_N"/>
    <property type="match status" value="1"/>
</dbReference>
<dbReference type="InterPro" id="IPR050109">
    <property type="entry name" value="HTH-type_TetR-like_transc_reg"/>
</dbReference>
<keyword evidence="2 4" id="KW-0238">DNA-binding</keyword>
<accession>A0ABN2Y3Y0</accession>
<dbReference type="InterPro" id="IPR036271">
    <property type="entry name" value="Tet_transcr_reg_TetR-rel_C_sf"/>
</dbReference>
<dbReference type="Proteomes" id="UP001501020">
    <property type="component" value="Unassembled WGS sequence"/>
</dbReference>
<dbReference type="Gene3D" id="1.10.10.60">
    <property type="entry name" value="Homeodomain-like"/>
    <property type="match status" value="1"/>
</dbReference>
<dbReference type="PROSITE" id="PS50977">
    <property type="entry name" value="HTH_TETR_2"/>
    <property type="match status" value="1"/>
</dbReference>
<organism evidence="7 8">
    <name type="scientific">Actinomadura napierensis</name>
    <dbReference type="NCBI Taxonomy" id="267854"/>
    <lineage>
        <taxon>Bacteria</taxon>
        <taxon>Bacillati</taxon>
        <taxon>Actinomycetota</taxon>
        <taxon>Actinomycetes</taxon>
        <taxon>Streptosporangiales</taxon>
        <taxon>Thermomonosporaceae</taxon>
        <taxon>Actinomadura</taxon>
    </lineage>
</organism>
<evidence type="ECO:0000256" key="2">
    <source>
        <dbReference type="ARBA" id="ARBA00023125"/>
    </source>
</evidence>
<proteinExistence type="predicted"/>
<evidence type="ECO:0000313" key="8">
    <source>
        <dbReference type="Proteomes" id="UP001501020"/>
    </source>
</evidence>
<gene>
    <name evidence="7" type="ORF">GCM10009727_06840</name>
</gene>
<keyword evidence="3" id="KW-0804">Transcription</keyword>
<feature type="domain" description="HTH tetR-type" evidence="6">
    <location>
        <begin position="11"/>
        <end position="71"/>
    </location>
</feature>
<dbReference type="EMBL" id="BAAAMR010000003">
    <property type="protein sequence ID" value="GAA2121443.1"/>
    <property type="molecule type" value="Genomic_DNA"/>
</dbReference>
<dbReference type="InterPro" id="IPR001647">
    <property type="entry name" value="HTH_TetR"/>
</dbReference>
<dbReference type="Pfam" id="PF17932">
    <property type="entry name" value="TetR_C_24"/>
    <property type="match status" value="1"/>
</dbReference>
<evidence type="ECO:0000256" key="3">
    <source>
        <dbReference type="ARBA" id="ARBA00023163"/>
    </source>
</evidence>
<sequence>MDPEPRSAKGRRTRARLVAAGKTVFERDGFLQARITDIATEAEVSHGSFYHYFDSKESLFREIAEEVEVRLVSMDDIAQDLADDAGPIDRIRAANKAYLTAYRKEARIMRVIEEVSRYDEDVRRVRSKRDDYLAARLESAIKRLQAEGLADERVDERYAATALGGMVAKFAEMMFIGGARFAMNEAVEQLTLLWANALGLDPDAEGKASAESGKAARGKAGSGKTVKAART</sequence>
<dbReference type="Gene3D" id="1.10.357.10">
    <property type="entry name" value="Tetracycline Repressor, domain 2"/>
    <property type="match status" value="1"/>
</dbReference>
<dbReference type="InterPro" id="IPR009057">
    <property type="entry name" value="Homeodomain-like_sf"/>
</dbReference>
<protein>
    <recommendedName>
        <fullName evidence="6">HTH tetR-type domain-containing protein</fullName>
    </recommendedName>
</protein>
<reference evidence="7 8" key="1">
    <citation type="journal article" date="2019" name="Int. J. Syst. Evol. Microbiol.">
        <title>The Global Catalogue of Microorganisms (GCM) 10K type strain sequencing project: providing services to taxonomists for standard genome sequencing and annotation.</title>
        <authorList>
            <consortium name="The Broad Institute Genomics Platform"/>
            <consortium name="The Broad Institute Genome Sequencing Center for Infectious Disease"/>
            <person name="Wu L."/>
            <person name="Ma J."/>
        </authorList>
    </citation>
    <scope>NUCLEOTIDE SEQUENCE [LARGE SCALE GENOMIC DNA]</scope>
    <source>
        <strain evidence="7 8">JCM 13850</strain>
    </source>
</reference>
<evidence type="ECO:0000256" key="4">
    <source>
        <dbReference type="PROSITE-ProRule" id="PRU00335"/>
    </source>
</evidence>
<dbReference type="SUPFAM" id="SSF48498">
    <property type="entry name" value="Tetracyclin repressor-like, C-terminal domain"/>
    <property type="match status" value="1"/>
</dbReference>
<dbReference type="InterPro" id="IPR041490">
    <property type="entry name" value="KstR2_TetR_C"/>
</dbReference>
<feature type="compositionally biased region" description="Low complexity" evidence="5">
    <location>
        <begin position="207"/>
        <end position="224"/>
    </location>
</feature>
<evidence type="ECO:0000256" key="1">
    <source>
        <dbReference type="ARBA" id="ARBA00023015"/>
    </source>
</evidence>
<keyword evidence="1" id="KW-0805">Transcription regulation</keyword>
<keyword evidence="8" id="KW-1185">Reference proteome</keyword>
<dbReference type="RefSeq" id="WP_344261283.1">
    <property type="nucleotide sequence ID" value="NZ_BAAAMR010000003.1"/>
</dbReference>
<dbReference type="SUPFAM" id="SSF46689">
    <property type="entry name" value="Homeodomain-like"/>
    <property type="match status" value="1"/>
</dbReference>
<feature type="DNA-binding region" description="H-T-H motif" evidence="4">
    <location>
        <begin position="34"/>
        <end position="53"/>
    </location>
</feature>